<dbReference type="InterPro" id="IPR036188">
    <property type="entry name" value="FAD/NAD-bd_sf"/>
</dbReference>
<dbReference type="OrthoDB" id="66881at2759"/>
<sequence length="537" mass="57689">MAPRTFAVLGAGVAGLQAAHQLRHAGFEVTVFEKSQHVGGVWQSNYAGYALQVRKWHFVIPGYEWPDSESHPRYPTGAECQAYIERYASDAGLLLVIKFGAEVKSLTPQGSSDGADGWTVEWADEQGRARRDAFDFVVVATGLFNKPIRPNWAEALASPAPPADPSTPWVVDVKDFTDESVAQGKRVVIIGAGKSAHDVGLVTSRVAASTTLVARRGHWMAPQKVLGWLPLEFATPAWYSAGKANKLSHKVFAPVKAAAWGLFGAIFTAQTSTPAALKPKFGLLTGIYDTIGMVDSHALSKAFRSGALQARAAHVERVDGKTLHLSDGSAIEADIVVLATGYQPIARTLLPSEALQTKAGYAANEEGSNYEQQWTYRNVLPPGLSNIAFIGQLATFAHVLTAALQSRWLVGVLAGEVALPPLPDRVADVEKQQAHWRKFPVPRSNNYVWAQVGKYHDDLVKDIKGSTWARSRWNLLGEWFLYVKNELYAPLFPAHKGLRGGSGGAKPAAARKTNGKITAASGGAISKANGANGAKAA</sequence>
<reference evidence="7 8" key="1">
    <citation type="journal article" date="2018" name="Plant J.">
        <title>Genome sequences of Chlorella sorokiniana UTEX 1602 and Micractinium conductrix SAG 241.80: implications to maltose excretion by a green alga.</title>
        <authorList>
            <person name="Arriola M.B."/>
            <person name="Velmurugan N."/>
            <person name="Zhang Y."/>
            <person name="Plunkett M.H."/>
            <person name="Hondzo H."/>
            <person name="Barney B.M."/>
        </authorList>
    </citation>
    <scope>NUCLEOTIDE SEQUENCE [LARGE SCALE GENOMIC DNA]</scope>
    <source>
        <strain evidence="7 8">SAG 241.80</strain>
    </source>
</reference>
<dbReference type="InterPro" id="IPR000960">
    <property type="entry name" value="Flavin_mOase"/>
</dbReference>
<dbReference type="GO" id="GO:0004499">
    <property type="term" value="F:N,N-dimethylaniline monooxygenase activity"/>
    <property type="evidence" value="ECO:0007669"/>
    <property type="project" value="InterPro"/>
</dbReference>
<dbReference type="Gene3D" id="3.50.50.60">
    <property type="entry name" value="FAD/NAD(P)-binding domain"/>
    <property type="match status" value="1"/>
</dbReference>
<evidence type="ECO:0000313" key="7">
    <source>
        <dbReference type="EMBL" id="PSC76343.1"/>
    </source>
</evidence>
<dbReference type="Pfam" id="PF00743">
    <property type="entry name" value="FMO-like"/>
    <property type="match status" value="2"/>
</dbReference>
<dbReference type="InterPro" id="IPR050346">
    <property type="entry name" value="FMO-like"/>
</dbReference>
<proteinExistence type="inferred from homology"/>
<accession>A0A2P6VQG4</accession>
<dbReference type="EMBL" id="LHPF02000001">
    <property type="protein sequence ID" value="PSC76343.1"/>
    <property type="molecule type" value="Genomic_DNA"/>
</dbReference>
<dbReference type="Proteomes" id="UP000239649">
    <property type="component" value="Unassembled WGS sequence"/>
</dbReference>
<evidence type="ECO:0000313" key="8">
    <source>
        <dbReference type="Proteomes" id="UP000239649"/>
    </source>
</evidence>
<dbReference type="SUPFAM" id="SSF51905">
    <property type="entry name" value="FAD/NAD(P)-binding domain"/>
    <property type="match status" value="2"/>
</dbReference>
<keyword evidence="4" id="KW-0521">NADP</keyword>
<evidence type="ECO:0000256" key="1">
    <source>
        <dbReference type="ARBA" id="ARBA00009183"/>
    </source>
</evidence>
<dbReference type="PIRSF" id="PIRSF000332">
    <property type="entry name" value="FMO"/>
    <property type="match status" value="1"/>
</dbReference>
<dbReference type="STRING" id="554055.A0A2P6VQG4"/>
<keyword evidence="3 6" id="KW-0274">FAD</keyword>
<evidence type="ECO:0000256" key="2">
    <source>
        <dbReference type="ARBA" id="ARBA00022630"/>
    </source>
</evidence>
<dbReference type="GO" id="GO:0050660">
    <property type="term" value="F:flavin adenine dinucleotide binding"/>
    <property type="evidence" value="ECO:0007669"/>
    <property type="project" value="InterPro"/>
</dbReference>
<dbReference type="EC" id="1.-.-.-" evidence="6"/>
<evidence type="ECO:0000256" key="6">
    <source>
        <dbReference type="RuleBase" id="RU361177"/>
    </source>
</evidence>
<comment type="caution">
    <text evidence="7">The sequence shown here is derived from an EMBL/GenBank/DDBJ whole genome shotgun (WGS) entry which is preliminary data.</text>
</comment>
<dbReference type="InterPro" id="IPR020946">
    <property type="entry name" value="Flavin_mOase-like"/>
</dbReference>
<dbReference type="PRINTS" id="PR00370">
    <property type="entry name" value="FMOXYGENASE"/>
</dbReference>
<evidence type="ECO:0000256" key="3">
    <source>
        <dbReference type="ARBA" id="ARBA00022827"/>
    </source>
</evidence>
<keyword evidence="5 6" id="KW-0560">Oxidoreductase</keyword>
<keyword evidence="6 7" id="KW-0503">Monooxygenase</keyword>
<keyword evidence="8" id="KW-1185">Reference proteome</keyword>
<name>A0A2P6VQG4_9CHLO</name>
<dbReference type="GO" id="GO:0050661">
    <property type="term" value="F:NADP binding"/>
    <property type="evidence" value="ECO:0007669"/>
    <property type="project" value="InterPro"/>
</dbReference>
<evidence type="ECO:0000256" key="4">
    <source>
        <dbReference type="ARBA" id="ARBA00022857"/>
    </source>
</evidence>
<keyword evidence="2 6" id="KW-0285">Flavoprotein</keyword>
<protein>
    <recommendedName>
        <fullName evidence="6">Flavin-containing monooxygenase</fullName>
        <ecNumber evidence="6">1.-.-.-</ecNumber>
    </recommendedName>
</protein>
<comment type="cofactor">
    <cofactor evidence="6">
        <name>FAD</name>
        <dbReference type="ChEBI" id="CHEBI:57692"/>
    </cofactor>
</comment>
<evidence type="ECO:0000256" key="5">
    <source>
        <dbReference type="ARBA" id="ARBA00023002"/>
    </source>
</evidence>
<dbReference type="PANTHER" id="PTHR23023">
    <property type="entry name" value="DIMETHYLANILINE MONOOXYGENASE"/>
    <property type="match status" value="1"/>
</dbReference>
<gene>
    <name evidence="7" type="primary">g329</name>
    <name evidence="7" type="ORF">C2E20_0329</name>
</gene>
<organism evidence="7 8">
    <name type="scientific">Micractinium conductrix</name>
    <dbReference type="NCBI Taxonomy" id="554055"/>
    <lineage>
        <taxon>Eukaryota</taxon>
        <taxon>Viridiplantae</taxon>
        <taxon>Chlorophyta</taxon>
        <taxon>core chlorophytes</taxon>
        <taxon>Trebouxiophyceae</taxon>
        <taxon>Chlorellales</taxon>
        <taxon>Chlorellaceae</taxon>
        <taxon>Chlorella clade</taxon>
        <taxon>Micractinium</taxon>
    </lineage>
</organism>
<dbReference type="AlphaFoldDB" id="A0A2P6VQG4"/>
<comment type="similarity">
    <text evidence="1 6">Belongs to the FMO family.</text>
</comment>